<evidence type="ECO:0008006" key="3">
    <source>
        <dbReference type="Google" id="ProtNLM"/>
    </source>
</evidence>
<gene>
    <name evidence="1" type="ORF">DMB65_11245</name>
</gene>
<protein>
    <recommendedName>
        <fullName evidence="3">HTH araC/xylS-type domain-containing protein</fullName>
    </recommendedName>
</protein>
<dbReference type="Proteomes" id="UP000247903">
    <property type="component" value="Unassembled WGS sequence"/>
</dbReference>
<sequence>MKKLYINTGGINSIFNDLKDSLNGVLTLENNQYNIQVNSKNANGFVSGISLSRQISYLQFDIVFNDDILLSVESNAYSPILFVNCSQGILSHGFGINGDRKKIKPNHTGIIRNTSNINNVFYFEGYKRVQFSVVSCHTSNVENIDLFSDLNKVFFNASGHYFNVGPKNFKITKKINELNTIPQKGIVKNLLRSRILESILEIELDKHTYGYAKDIKPIITLANKQITELKRVSNLSLLEVFSGAGQVSRNYFSRVFKEKYHLAFSKIYNQKLVS</sequence>
<accession>A0A2V4BPV4</accession>
<evidence type="ECO:0000313" key="2">
    <source>
        <dbReference type="Proteomes" id="UP000247903"/>
    </source>
</evidence>
<dbReference type="AlphaFoldDB" id="A0A2V4BPV4"/>
<dbReference type="RefSeq" id="WP_110306745.1">
    <property type="nucleotide sequence ID" value="NZ_QJHK01000008.1"/>
</dbReference>
<reference evidence="1 2" key="1">
    <citation type="submission" date="2018-05" db="EMBL/GenBank/DDBJ databases">
        <title>Flavobacterium sp. strain IMCC34759, incomplete genome.</title>
        <authorList>
            <person name="Joung Y."/>
            <person name="Cho J."/>
        </authorList>
    </citation>
    <scope>NUCLEOTIDE SEQUENCE [LARGE SCALE GENOMIC DNA]</scope>
    <source>
        <strain evidence="1 2">IMCC34759</strain>
    </source>
</reference>
<dbReference type="EMBL" id="QJHK01000008">
    <property type="protein sequence ID" value="PXY40797.1"/>
    <property type="molecule type" value="Genomic_DNA"/>
</dbReference>
<evidence type="ECO:0000313" key="1">
    <source>
        <dbReference type="EMBL" id="PXY40797.1"/>
    </source>
</evidence>
<keyword evidence="2" id="KW-1185">Reference proteome</keyword>
<proteinExistence type="predicted"/>
<dbReference type="OrthoDB" id="2666928at2"/>
<comment type="caution">
    <text evidence="1">The sequence shown here is derived from an EMBL/GenBank/DDBJ whole genome shotgun (WGS) entry which is preliminary data.</text>
</comment>
<organism evidence="1 2">
    <name type="scientific">Flavobacterium cheongpyeongense</name>
    <dbReference type="NCBI Taxonomy" id="2212651"/>
    <lineage>
        <taxon>Bacteria</taxon>
        <taxon>Pseudomonadati</taxon>
        <taxon>Bacteroidota</taxon>
        <taxon>Flavobacteriia</taxon>
        <taxon>Flavobacteriales</taxon>
        <taxon>Flavobacteriaceae</taxon>
        <taxon>Flavobacterium</taxon>
    </lineage>
</organism>
<name>A0A2V4BPV4_9FLAO</name>